<protein>
    <submittedName>
        <fullName evidence="2">Type II toxin-antitoxin system RelE/ParE family toxin</fullName>
    </submittedName>
</protein>
<sequence>MRRYRVLRHPSVADDLADIAWLIADYAGREIALRKVDEIETVIQELGKVPHKGSLRSEIAHGLRAIPAAGKGVVCFTVDDEHQVVRIVAIGYAGSDWTRVTQNRT</sequence>
<accession>A0A6B0XYS8</accession>
<comment type="caution">
    <text evidence="2">The sequence shown here is derived from an EMBL/GenBank/DDBJ whole genome shotgun (WGS) entry which is preliminary data.</text>
</comment>
<dbReference type="Pfam" id="PF05016">
    <property type="entry name" value="ParE_toxin"/>
    <property type="match status" value="1"/>
</dbReference>
<reference evidence="2" key="1">
    <citation type="submission" date="2019-09" db="EMBL/GenBank/DDBJ databases">
        <title>Characterisation of the sponge microbiome using genome-centric metagenomics.</title>
        <authorList>
            <person name="Engelberts J.P."/>
            <person name="Robbins S.J."/>
            <person name="De Goeij J.M."/>
            <person name="Aranda M."/>
            <person name="Bell S.C."/>
            <person name="Webster N.S."/>
        </authorList>
    </citation>
    <scope>NUCLEOTIDE SEQUENCE</scope>
    <source>
        <strain evidence="2">SB0664_bin_43</strain>
    </source>
</reference>
<dbReference type="AlphaFoldDB" id="A0A6B0XYS8"/>
<dbReference type="InterPro" id="IPR035093">
    <property type="entry name" value="RelE/ParE_toxin_dom_sf"/>
</dbReference>
<organism evidence="2">
    <name type="scientific">Boseongicola sp. SB0664_bin_43</name>
    <dbReference type="NCBI Taxonomy" id="2604844"/>
    <lineage>
        <taxon>Bacteria</taxon>
        <taxon>Pseudomonadati</taxon>
        <taxon>Pseudomonadota</taxon>
        <taxon>Alphaproteobacteria</taxon>
        <taxon>Rhodobacterales</taxon>
        <taxon>Paracoccaceae</taxon>
        <taxon>Boseongicola</taxon>
    </lineage>
</organism>
<dbReference type="Gene3D" id="3.30.2310.20">
    <property type="entry name" value="RelE-like"/>
    <property type="match status" value="1"/>
</dbReference>
<evidence type="ECO:0000256" key="1">
    <source>
        <dbReference type="ARBA" id="ARBA00022649"/>
    </source>
</evidence>
<dbReference type="EMBL" id="VXRY01000089">
    <property type="protein sequence ID" value="MXY32917.1"/>
    <property type="molecule type" value="Genomic_DNA"/>
</dbReference>
<name>A0A6B0XYS8_9RHOB</name>
<proteinExistence type="predicted"/>
<dbReference type="InterPro" id="IPR007712">
    <property type="entry name" value="RelE/ParE_toxin"/>
</dbReference>
<gene>
    <name evidence="2" type="ORF">F4Y60_02270</name>
</gene>
<evidence type="ECO:0000313" key="2">
    <source>
        <dbReference type="EMBL" id="MXY32917.1"/>
    </source>
</evidence>
<keyword evidence="1" id="KW-1277">Toxin-antitoxin system</keyword>